<evidence type="ECO:0000313" key="1">
    <source>
        <dbReference type="Ensembl" id="ENSPMRP00000033348.1"/>
    </source>
</evidence>
<dbReference type="AlphaFoldDB" id="A0A670K713"/>
<reference evidence="1" key="3">
    <citation type="submission" date="2025-09" db="UniProtKB">
        <authorList>
            <consortium name="Ensembl"/>
        </authorList>
    </citation>
    <scope>IDENTIFICATION</scope>
</reference>
<dbReference type="Proteomes" id="UP000472272">
    <property type="component" value="Chromosome 17"/>
</dbReference>
<protein>
    <submittedName>
        <fullName evidence="1">Uncharacterized protein</fullName>
    </submittedName>
</protein>
<name>A0A670K713_PODMU</name>
<reference evidence="1 2" key="1">
    <citation type="journal article" date="2019" name="Proc. Natl. Acad. Sci. U.S.A.">
        <title>Regulatory changes in pterin and carotenoid genes underlie balanced color polymorphisms in the wall lizard.</title>
        <authorList>
            <person name="Andrade P."/>
            <person name="Pinho C."/>
            <person name="Perez I de Lanuza G."/>
            <person name="Afonso S."/>
            <person name="Brejcha J."/>
            <person name="Rubin C.J."/>
            <person name="Wallerman O."/>
            <person name="Pereira P."/>
            <person name="Sabatino S.J."/>
            <person name="Bellati A."/>
            <person name="Pellitteri-Rosa D."/>
            <person name="Bosakova Z."/>
            <person name="Bunikis I."/>
            <person name="Carretero M.A."/>
            <person name="Feiner N."/>
            <person name="Marsik P."/>
            <person name="Pauperio F."/>
            <person name="Salvi D."/>
            <person name="Soler L."/>
            <person name="While G.M."/>
            <person name="Uller T."/>
            <person name="Font E."/>
            <person name="Andersson L."/>
            <person name="Carneiro M."/>
        </authorList>
    </citation>
    <scope>NUCLEOTIDE SEQUENCE</scope>
</reference>
<proteinExistence type="predicted"/>
<accession>A0A670K713</accession>
<keyword evidence="2" id="KW-1185">Reference proteome</keyword>
<dbReference type="Ensembl" id="ENSPMRT00000035377.1">
    <property type="protein sequence ID" value="ENSPMRP00000033348.1"/>
    <property type="gene ID" value="ENSPMRG00000021621.1"/>
</dbReference>
<evidence type="ECO:0000313" key="2">
    <source>
        <dbReference type="Proteomes" id="UP000472272"/>
    </source>
</evidence>
<organism evidence="1 2">
    <name type="scientific">Podarcis muralis</name>
    <name type="common">Wall lizard</name>
    <name type="synonym">Lacerta muralis</name>
    <dbReference type="NCBI Taxonomy" id="64176"/>
    <lineage>
        <taxon>Eukaryota</taxon>
        <taxon>Metazoa</taxon>
        <taxon>Chordata</taxon>
        <taxon>Craniata</taxon>
        <taxon>Vertebrata</taxon>
        <taxon>Euteleostomi</taxon>
        <taxon>Lepidosauria</taxon>
        <taxon>Squamata</taxon>
        <taxon>Bifurcata</taxon>
        <taxon>Unidentata</taxon>
        <taxon>Episquamata</taxon>
        <taxon>Laterata</taxon>
        <taxon>Lacertibaenia</taxon>
        <taxon>Lacertidae</taxon>
        <taxon>Podarcis</taxon>
    </lineage>
</organism>
<reference evidence="1" key="2">
    <citation type="submission" date="2025-08" db="UniProtKB">
        <authorList>
            <consortium name="Ensembl"/>
        </authorList>
    </citation>
    <scope>IDENTIFICATION</scope>
</reference>
<sequence>MQLRTISLSPHFTVRTGWWPHCSEDSSDQSVQSGSPSHTQFTGMQVSLSLLHWNSPTRQVGAAQPTSSLPSLQSSCPFNTRAVLWIQLRCESNWAYSQGLWHWMSWVQAAQIMTGLTGWPRMIHGCQGAGHQAGRRENLPACLMPSSTQKLVCGQCEGDTSPAEHYPSTQIASFDQLWR</sequence>